<protein>
    <submittedName>
        <fullName evidence="2">Uncharacterized protein</fullName>
    </submittedName>
</protein>
<reference evidence="2" key="1">
    <citation type="submission" date="2021-02" db="EMBL/GenBank/DDBJ databases">
        <authorList>
            <person name="Dougan E. K."/>
            <person name="Rhodes N."/>
            <person name="Thang M."/>
            <person name="Chan C."/>
        </authorList>
    </citation>
    <scope>NUCLEOTIDE SEQUENCE</scope>
</reference>
<dbReference type="OrthoDB" id="436646at2759"/>
<dbReference type="EMBL" id="CAJNDS010000491">
    <property type="protein sequence ID" value="CAE7211781.1"/>
    <property type="molecule type" value="Genomic_DNA"/>
</dbReference>
<keyword evidence="3" id="KW-1185">Reference proteome</keyword>
<feature type="compositionally biased region" description="Basic and acidic residues" evidence="1">
    <location>
        <begin position="158"/>
        <end position="168"/>
    </location>
</feature>
<dbReference type="Proteomes" id="UP000604046">
    <property type="component" value="Unassembled WGS sequence"/>
</dbReference>
<feature type="region of interest" description="Disordered" evidence="1">
    <location>
        <begin position="113"/>
        <end position="137"/>
    </location>
</feature>
<accession>A0A812JYM6</accession>
<evidence type="ECO:0000313" key="2">
    <source>
        <dbReference type="EMBL" id="CAE7211781.1"/>
    </source>
</evidence>
<feature type="region of interest" description="Disordered" evidence="1">
    <location>
        <begin position="150"/>
        <end position="210"/>
    </location>
</feature>
<name>A0A812JYM6_9DINO</name>
<feature type="region of interest" description="Disordered" evidence="1">
    <location>
        <begin position="228"/>
        <end position="265"/>
    </location>
</feature>
<evidence type="ECO:0000256" key="1">
    <source>
        <dbReference type="SAM" id="MobiDB-lite"/>
    </source>
</evidence>
<gene>
    <name evidence="2" type="ORF">SNAT2548_LOCUS7145</name>
</gene>
<evidence type="ECO:0000313" key="3">
    <source>
        <dbReference type="Proteomes" id="UP000604046"/>
    </source>
</evidence>
<feature type="region of interest" description="Disordered" evidence="1">
    <location>
        <begin position="410"/>
        <end position="441"/>
    </location>
</feature>
<organism evidence="2 3">
    <name type="scientific">Symbiodinium natans</name>
    <dbReference type="NCBI Taxonomy" id="878477"/>
    <lineage>
        <taxon>Eukaryota</taxon>
        <taxon>Sar</taxon>
        <taxon>Alveolata</taxon>
        <taxon>Dinophyceae</taxon>
        <taxon>Suessiales</taxon>
        <taxon>Symbiodiniaceae</taxon>
        <taxon>Symbiodinium</taxon>
    </lineage>
</organism>
<sequence length="959" mass="106832">MKVKPGIVCFAAVGKALGGPRWRQALVLRRIDAQVALLVVRLDSEAAHSDAVFKISGKSYTIVEGESSTLKARCSHAFLALEVEAADVLAEGEKFMAENQELVFTTASEDVATPGKPAAMVDKGSSESERSSDESAMGPDELLAQITKIQKQWQGKGMSEDEKPDKSKRASAAGRASRYALLARRETDREMKTSKGHRERLGRAASSSEADPLQALGALELLKRLGATSKRRSKESSSSASADGTSDSSSSDRRKGKRSTGVARAMGDYRRLKKDMRRHPMRHVRRYVKQVEEDLGVSAELPYRLTDHGKKIPWGKQKGLQRVYYLLGAILEQQLKGNVEQAALLTTQSLRAVHQTVLDGGNWSVAWMLTGLQDPFVKRKFGGEEESLETIAAYMRASQELERRARAWSLHPDSSVPPENEEPEPKGPVKGRGRGGKQQETQKSASAFFRPFYALEVGAAFLRSLDGDNASGGEAGCPAKLQDAEAWCQRALSNKWFVDPERMSLPERAGILDPADYLKGPEWEQFTHMDQRVPIEIVPTARVRPCHRVRKKEVVPVYSKLLQSGVAVLLPEEAALHDASGRLISGGLFAVAHKQHSDRVINDRRPFNQGERRLVWARLPHGTLLTQLVLGKEFSVRASGDDLKNYFYLLKHIPEWLPRNVVGHPVSGADFARFGADPARRYVLAFKVVCMGDLNGVDICQQTHVELLRDCGVMRPEHVLEYQSPLPVEPTLEGLYIDDHIVVQVTPKKRHRRKDPDPKWHLDEQIVKQSRQQYERLGIPVSTDKRFTKQSQFVAWGTEVTSRASKRCLQQVVGLFVHPFTHRTAGACLVLPLAFTNIRWPVSQRISSTDASLTGAGRCAACTATSFSKLLHRAAEHKGERVRLDWAEVGAAPLTDMKLPNQHVERFASLHQWHVTESKPFKTKHHINLLELEVFHREYSDLVSKVQGGSSGKREILKS</sequence>
<dbReference type="AlphaFoldDB" id="A0A812JYM6"/>
<feature type="compositionally biased region" description="Low complexity" evidence="1">
    <location>
        <begin position="170"/>
        <end position="182"/>
    </location>
</feature>
<feature type="compositionally biased region" description="Basic and acidic residues" evidence="1">
    <location>
        <begin position="183"/>
        <end position="193"/>
    </location>
</feature>
<comment type="caution">
    <text evidence="2">The sequence shown here is derived from an EMBL/GenBank/DDBJ whole genome shotgun (WGS) entry which is preliminary data.</text>
</comment>
<proteinExistence type="predicted"/>
<feature type="compositionally biased region" description="Basic and acidic residues" evidence="1">
    <location>
        <begin position="124"/>
        <end position="133"/>
    </location>
</feature>
<feature type="compositionally biased region" description="Low complexity" evidence="1">
    <location>
        <begin position="236"/>
        <end position="249"/>
    </location>
</feature>